<accession>A0ABW2KKL0</accession>
<keyword evidence="2" id="KW-1185">Reference proteome</keyword>
<reference evidence="2" key="1">
    <citation type="journal article" date="2019" name="Int. J. Syst. Evol. Microbiol.">
        <title>The Global Catalogue of Microorganisms (GCM) 10K type strain sequencing project: providing services to taxonomists for standard genome sequencing and annotation.</title>
        <authorList>
            <consortium name="The Broad Institute Genomics Platform"/>
            <consortium name="The Broad Institute Genome Sequencing Center for Infectious Disease"/>
            <person name="Wu L."/>
            <person name="Ma J."/>
        </authorList>
    </citation>
    <scope>NUCLEOTIDE SEQUENCE [LARGE SCALE GENOMIC DNA]</scope>
    <source>
        <strain evidence="2">CGMCC 4.7382</strain>
    </source>
</reference>
<gene>
    <name evidence="1" type="ORF">ACFQRF_18535</name>
</gene>
<organism evidence="1 2">
    <name type="scientific">Marinactinospora rubrisoli</name>
    <dbReference type="NCBI Taxonomy" id="2715399"/>
    <lineage>
        <taxon>Bacteria</taxon>
        <taxon>Bacillati</taxon>
        <taxon>Actinomycetota</taxon>
        <taxon>Actinomycetes</taxon>
        <taxon>Streptosporangiales</taxon>
        <taxon>Nocardiopsidaceae</taxon>
        <taxon>Marinactinospora</taxon>
    </lineage>
</organism>
<proteinExistence type="predicted"/>
<dbReference type="EMBL" id="JBHTBH010000008">
    <property type="protein sequence ID" value="MFC7329734.1"/>
    <property type="molecule type" value="Genomic_DNA"/>
</dbReference>
<protein>
    <submittedName>
        <fullName evidence="1">Uncharacterized protein</fullName>
    </submittedName>
</protein>
<evidence type="ECO:0000313" key="1">
    <source>
        <dbReference type="EMBL" id="MFC7329734.1"/>
    </source>
</evidence>
<name>A0ABW2KKL0_9ACTN</name>
<dbReference type="Proteomes" id="UP001596540">
    <property type="component" value="Unassembled WGS sequence"/>
</dbReference>
<dbReference type="RefSeq" id="WP_379872375.1">
    <property type="nucleotide sequence ID" value="NZ_JBHTBH010000008.1"/>
</dbReference>
<evidence type="ECO:0000313" key="2">
    <source>
        <dbReference type="Proteomes" id="UP001596540"/>
    </source>
</evidence>
<comment type="caution">
    <text evidence="1">The sequence shown here is derived from an EMBL/GenBank/DDBJ whole genome shotgun (WGS) entry which is preliminary data.</text>
</comment>
<sequence length="72" mass="7472">MKTILRRITLAGIVAPAIVLGTPALASAQVIFPGDFFFPTFNVPSSSFEQQATSAGPFGAGTFGVRSHAQGF</sequence>